<dbReference type="AlphaFoldDB" id="A0A5B7I1Z1"/>
<organism evidence="2 3">
    <name type="scientific">Portunus trituberculatus</name>
    <name type="common">Swimming crab</name>
    <name type="synonym">Neptunus trituberculatus</name>
    <dbReference type="NCBI Taxonomy" id="210409"/>
    <lineage>
        <taxon>Eukaryota</taxon>
        <taxon>Metazoa</taxon>
        <taxon>Ecdysozoa</taxon>
        <taxon>Arthropoda</taxon>
        <taxon>Crustacea</taxon>
        <taxon>Multicrustacea</taxon>
        <taxon>Malacostraca</taxon>
        <taxon>Eumalacostraca</taxon>
        <taxon>Eucarida</taxon>
        <taxon>Decapoda</taxon>
        <taxon>Pleocyemata</taxon>
        <taxon>Brachyura</taxon>
        <taxon>Eubrachyura</taxon>
        <taxon>Portunoidea</taxon>
        <taxon>Portunidae</taxon>
        <taxon>Portuninae</taxon>
        <taxon>Portunus</taxon>
    </lineage>
</organism>
<feature type="compositionally biased region" description="Basic and acidic residues" evidence="1">
    <location>
        <begin position="56"/>
        <end position="73"/>
    </location>
</feature>
<name>A0A5B7I1Z1_PORTR</name>
<feature type="region of interest" description="Disordered" evidence="1">
    <location>
        <begin position="30"/>
        <end position="73"/>
    </location>
</feature>
<comment type="caution">
    <text evidence="2">The sequence shown here is derived from an EMBL/GenBank/DDBJ whole genome shotgun (WGS) entry which is preliminary data.</text>
</comment>
<gene>
    <name evidence="2" type="ORF">E2C01_070571</name>
</gene>
<dbReference type="EMBL" id="VSRR010042748">
    <property type="protein sequence ID" value="MPC76165.1"/>
    <property type="molecule type" value="Genomic_DNA"/>
</dbReference>
<evidence type="ECO:0000313" key="2">
    <source>
        <dbReference type="EMBL" id="MPC76165.1"/>
    </source>
</evidence>
<evidence type="ECO:0000313" key="3">
    <source>
        <dbReference type="Proteomes" id="UP000324222"/>
    </source>
</evidence>
<proteinExistence type="predicted"/>
<feature type="compositionally biased region" description="Low complexity" evidence="1">
    <location>
        <begin position="35"/>
        <end position="55"/>
    </location>
</feature>
<keyword evidence="3" id="KW-1185">Reference proteome</keyword>
<accession>A0A5B7I1Z1</accession>
<reference evidence="2 3" key="1">
    <citation type="submission" date="2019-05" db="EMBL/GenBank/DDBJ databases">
        <title>Another draft genome of Portunus trituberculatus and its Hox gene families provides insights of decapod evolution.</title>
        <authorList>
            <person name="Jeong J.-H."/>
            <person name="Song I."/>
            <person name="Kim S."/>
            <person name="Choi T."/>
            <person name="Kim D."/>
            <person name="Ryu S."/>
            <person name="Kim W."/>
        </authorList>
    </citation>
    <scope>NUCLEOTIDE SEQUENCE [LARGE SCALE GENOMIC DNA]</scope>
    <source>
        <tissue evidence="2">Muscle</tissue>
    </source>
</reference>
<protein>
    <submittedName>
        <fullName evidence="2">Uncharacterized protein</fullName>
    </submittedName>
</protein>
<dbReference type="Proteomes" id="UP000324222">
    <property type="component" value="Unassembled WGS sequence"/>
</dbReference>
<sequence>MSGLSWSTRCSSAPCLLNLLDKVQKRAEHLISDARQQPHPQQLWRQQQQQQQQQQRQEDKQVLRDTLDHHFEQ</sequence>
<evidence type="ECO:0000256" key="1">
    <source>
        <dbReference type="SAM" id="MobiDB-lite"/>
    </source>
</evidence>